<evidence type="ECO:0000259" key="10">
    <source>
        <dbReference type="PROSITE" id="PS51643"/>
    </source>
</evidence>
<evidence type="ECO:0000256" key="2">
    <source>
        <dbReference type="ARBA" id="ARBA00009046"/>
    </source>
</evidence>
<dbReference type="RefSeq" id="WP_209660230.1">
    <property type="nucleotide sequence ID" value="NZ_JAGGLI010000009.1"/>
</dbReference>
<dbReference type="Pfam" id="PF22590">
    <property type="entry name" value="Cas3-like_C_2"/>
    <property type="match status" value="1"/>
</dbReference>
<comment type="similarity">
    <text evidence="2">In the central section; belongs to the CRISPR-associated helicase Cas3 family.</text>
</comment>
<dbReference type="InterPro" id="IPR006483">
    <property type="entry name" value="CRISPR-assoc_Cas3_HD"/>
</dbReference>
<organism evidence="11 12">
    <name type="scientific">Acetoanaerobium pronyense</name>
    <dbReference type="NCBI Taxonomy" id="1482736"/>
    <lineage>
        <taxon>Bacteria</taxon>
        <taxon>Bacillati</taxon>
        <taxon>Bacillota</taxon>
        <taxon>Clostridia</taxon>
        <taxon>Peptostreptococcales</taxon>
        <taxon>Filifactoraceae</taxon>
        <taxon>Acetoanaerobium</taxon>
    </lineage>
</organism>
<name>A0ABS4KHM1_9FIRM</name>
<dbReference type="PROSITE" id="PS51643">
    <property type="entry name" value="HD_CAS3"/>
    <property type="match status" value="1"/>
</dbReference>
<proteinExistence type="inferred from homology"/>
<dbReference type="NCBIfam" id="TIGR01587">
    <property type="entry name" value="cas3_core"/>
    <property type="match status" value="1"/>
</dbReference>
<keyword evidence="6 11" id="KW-0378">Hydrolase</keyword>
<evidence type="ECO:0000256" key="6">
    <source>
        <dbReference type="ARBA" id="ARBA00022801"/>
    </source>
</evidence>
<evidence type="ECO:0000256" key="9">
    <source>
        <dbReference type="ARBA" id="ARBA00023118"/>
    </source>
</evidence>
<dbReference type="Pfam" id="PF00270">
    <property type="entry name" value="DEAD"/>
    <property type="match status" value="1"/>
</dbReference>
<evidence type="ECO:0000256" key="1">
    <source>
        <dbReference type="ARBA" id="ARBA00006847"/>
    </source>
</evidence>
<keyword evidence="12" id="KW-1185">Reference proteome</keyword>
<dbReference type="Proteomes" id="UP001314903">
    <property type="component" value="Unassembled WGS sequence"/>
</dbReference>
<keyword evidence="5" id="KW-0547">Nucleotide-binding</keyword>
<dbReference type="Gene3D" id="3.40.50.300">
    <property type="entry name" value="P-loop containing nucleotide triphosphate hydrolases"/>
    <property type="match status" value="2"/>
</dbReference>
<gene>
    <name evidence="11" type="ORF">J2Z35_001075</name>
</gene>
<dbReference type="PANTHER" id="PTHR47959">
    <property type="entry name" value="ATP-DEPENDENT RNA HELICASE RHLE-RELATED"/>
    <property type="match status" value="1"/>
</dbReference>
<dbReference type="SUPFAM" id="SSF109604">
    <property type="entry name" value="HD-domain/PDEase-like"/>
    <property type="match status" value="1"/>
</dbReference>
<dbReference type="GO" id="GO:0016787">
    <property type="term" value="F:hydrolase activity"/>
    <property type="evidence" value="ECO:0007669"/>
    <property type="project" value="UniProtKB-KW"/>
</dbReference>
<evidence type="ECO:0000256" key="4">
    <source>
        <dbReference type="ARBA" id="ARBA00022723"/>
    </source>
</evidence>
<keyword evidence="11" id="KW-0255">Endonuclease</keyword>
<reference evidence="11 12" key="1">
    <citation type="submission" date="2021-03" db="EMBL/GenBank/DDBJ databases">
        <title>Genomic Encyclopedia of Type Strains, Phase IV (KMG-IV): sequencing the most valuable type-strain genomes for metagenomic binning, comparative biology and taxonomic classification.</title>
        <authorList>
            <person name="Goeker M."/>
        </authorList>
    </citation>
    <scope>NUCLEOTIDE SEQUENCE [LARGE SCALE GENOMIC DNA]</scope>
    <source>
        <strain evidence="11 12">DSM 27512</strain>
    </source>
</reference>
<dbReference type="GO" id="GO:0004519">
    <property type="term" value="F:endonuclease activity"/>
    <property type="evidence" value="ECO:0007669"/>
    <property type="project" value="UniProtKB-KW"/>
</dbReference>
<keyword evidence="3" id="KW-0540">Nuclease</keyword>
<dbReference type="InterPro" id="IPR014001">
    <property type="entry name" value="Helicase_ATP-bd"/>
</dbReference>
<keyword evidence="7" id="KW-0347">Helicase</keyword>
<dbReference type="InterPro" id="IPR027417">
    <property type="entry name" value="P-loop_NTPase"/>
</dbReference>
<evidence type="ECO:0000313" key="11">
    <source>
        <dbReference type="EMBL" id="MBP2027281.1"/>
    </source>
</evidence>
<keyword evidence="4" id="KW-0479">Metal-binding</keyword>
<evidence type="ECO:0000313" key="12">
    <source>
        <dbReference type="Proteomes" id="UP001314903"/>
    </source>
</evidence>
<dbReference type="EC" id="3.6.4.-" evidence="11"/>
<dbReference type="InterPro" id="IPR006474">
    <property type="entry name" value="Helicase_Cas3_CRISPR-ass_core"/>
</dbReference>
<evidence type="ECO:0000256" key="7">
    <source>
        <dbReference type="ARBA" id="ARBA00022806"/>
    </source>
</evidence>
<evidence type="ECO:0000256" key="8">
    <source>
        <dbReference type="ARBA" id="ARBA00022840"/>
    </source>
</evidence>
<comment type="similarity">
    <text evidence="1">In the N-terminal section; belongs to the CRISPR-associated nuclease Cas3-HD family.</text>
</comment>
<dbReference type="NCBIfam" id="TIGR01596">
    <property type="entry name" value="cas3_HD"/>
    <property type="match status" value="1"/>
</dbReference>
<feature type="domain" description="HD Cas3-type" evidence="10">
    <location>
        <begin position="6"/>
        <end position="179"/>
    </location>
</feature>
<dbReference type="InterPro" id="IPR054712">
    <property type="entry name" value="Cas3-like_dom"/>
</dbReference>
<sequence>MKIFYAKSNSETIQEHTDRLLYNLQILKDLYPNININWDLLEISCIYHDLGKINEKFQDKVTERKRHKDEVPHAFLSVSLLNTKELKKNFTASEITALISAIAYHHERTFPEKDLYSKEIEDLRELLPEFNYEKIAYEIIPKRPSVKYFMESKPSSDSSPEIFYEYLMIKGLLNRLDYAASAYEPVEIKNDFLEDLLNNTLKSFKKTNPSADWNPLQKYMIENRDSNLAVVAQTGMGKTEAGLLWIGNNKGFFTLPLKTAINAIYKRVVKDIKEDIDDKIGLLHSETYNEYLEVERTNNITSDIDRYYTKTKQLSMPLTICTLDQIFDFVYRYKGFELKPVTLSYSKVIIDEIQMYSPNLLAYIVYGLEYITKLGGKFAIVTATMPPFLIDVLNKRGLEFKSPNPFVDSRIRHSIKVMEEKINSEFIKSKFQDNKVLVICNTIKEAQRIYNELEESGLEPKLFHSGFIKRDRKNKEKEILEMGKLDNAETGIWVCTQVVEASLDIDFDILITELSDLNGLFQRMGRCFRNREFNKDGYNCFVFNGGEKRCSGVGYFIDEDIFNISKKALNSVDGYIDEQKKIDLIEKVYAFHEIKDTKYYNDLIQTIEYLDKTYDFEMDKKEAMKKFRDINNLTIIPTNVFKENHEEINELIKNLKEKISPDMKESEIKKLKRQKTEAKNKLFEFSVAVQAYLFKGYKIEWEMLEINSYESIRIADIPYDSNKGLQTQDIKKVKEEAGEVGDRMF</sequence>
<dbReference type="SUPFAM" id="SSF52540">
    <property type="entry name" value="P-loop containing nucleoside triphosphate hydrolases"/>
    <property type="match status" value="1"/>
</dbReference>
<accession>A0ABS4KHM1</accession>
<dbReference type="CDD" id="cd09641">
    <property type="entry name" value="Cas3''_I"/>
    <property type="match status" value="1"/>
</dbReference>
<keyword evidence="9" id="KW-0051">Antiviral defense</keyword>
<protein>
    <submittedName>
        <fullName evidence="11">CRISPR-associated endonuclease/helicase Cas3</fullName>
        <ecNumber evidence="11">3.1.-.-</ecNumber>
        <ecNumber evidence="11">3.6.4.-</ecNumber>
    </submittedName>
</protein>
<comment type="caution">
    <text evidence="11">The sequence shown here is derived from an EMBL/GenBank/DDBJ whole genome shotgun (WGS) entry which is preliminary data.</text>
</comment>
<evidence type="ECO:0000256" key="3">
    <source>
        <dbReference type="ARBA" id="ARBA00022722"/>
    </source>
</evidence>
<dbReference type="InterPro" id="IPR050079">
    <property type="entry name" value="DEAD_box_RNA_helicase"/>
</dbReference>
<dbReference type="EMBL" id="JAGGLI010000009">
    <property type="protein sequence ID" value="MBP2027281.1"/>
    <property type="molecule type" value="Genomic_DNA"/>
</dbReference>
<dbReference type="InterPro" id="IPR038257">
    <property type="entry name" value="CRISPR-assoc_Cas3_HD_sf"/>
</dbReference>
<evidence type="ECO:0000256" key="5">
    <source>
        <dbReference type="ARBA" id="ARBA00022741"/>
    </source>
</evidence>
<dbReference type="Pfam" id="PF01966">
    <property type="entry name" value="HD"/>
    <property type="match status" value="1"/>
</dbReference>
<dbReference type="Gene3D" id="1.10.3210.30">
    <property type="match status" value="1"/>
</dbReference>
<dbReference type="EC" id="3.1.-.-" evidence="11"/>
<dbReference type="SMART" id="SM00487">
    <property type="entry name" value="DEXDc"/>
    <property type="match status" value="1"/>
</dbReference>
<keyword evidence="8" id="KW-0067">ATP-binding</keyword>
<dbReference type="PANTHER" id="PTHR47959:SF16">
    <property type="entry name" value="CRISPR-ASSOCIATED NUCLEASE_HELICASE CAS3-RELATED"/>
    <property type="match status" value="1"/>
</dbReference>
<dbReference type="InterPro" id="IPR006674">
    <property type="entry name" value="HD_domain"/>
</dbReference>
<dbReference type="InterPro" id="IPR011545">
    <property type="entry name" value="DEAD/DEAH_box_helicase_dom"/>
</dbReference>